<name>A7SBS1_NEMVE</name>
<dbReference type="OrthoDB" id="5954919at2759"/>
<organism evidence="2 3">
    <name type="scientific">Nematostella vectensis</name>
    <name type="common">Starlet sea anemone</name>
    <dbReference type="NCBI Taxonomy" id="45351"/>
    <lineage>
        <taxon>Eukaryota</taxon>
        <taxon>Metazoa</taxon>
        <taxon>Cnidaria</taxon>
        <taxon>Anthozoa</taxon>
        <taxon>Hexacorallia</taxon>
        <taxon>Actiniaria</taxon>
        <taxon>Edwardsiidae</taxon>
        <taxon>Nematostella</taxon>
    </lineage>
</organism>
<feature type="compositionally biased region" description="Basic and acidic residues" evidence="1">
    <location>
        <begin position="226"/>
        <end position="235"/>
    </location>
</feature>
<evidence type="ECO:0000256" key="1">
    <source>
        <dbReference type="SAM" id="MobiDB-lite"/>
    </source>
</evidence>
<accession>A7SBS1</accession>
<gene>
    <name evidence="2" type="ORF">NEMVEDRAFT_v1g244175</name>
</gene>
<protein>
    <submittedName>
        <fullName evidence="2">Uncharacterized protein</fullName>
    </submittedName>
</protein>
<proteinExistence type="predicted"/>
<dbReference type="HOGENOM" id="CLU_1002207_0_0_1"/>
<dbReference type="AlphaFoldDB" id="A7SBS1"/>
<feature type="compositionally biased region" description="Acidic residues" evidence="1">
    <location>
        <begin position="236"/>
        <end position="250"/>
    </location>
</feature>
<feature type="region of interest" description="Disordered" evidence="1">
    <location>
        <begin position="226"/>
        <end position="262"/>
    </location>
</feature>
<feature type="compositionally biased region" description="Polar residues" evidence="1">
    <location>
        <begin position="182"/>
        <end position="192"/>
    </location>
</feature>
<dbReference type="Proteomes" id="UP000001593">
    <property type="component" value="Unassembled WGS sequence"/>
</dbReference>
<feature type="region of interest" description="Disordered" evidence="1">
    <location>
        <begin position="168"/>
        <end position="194"/>
    </location>
</feature>
<reference evidence="2 3" key="1">
    <citation type="journal article" date="2007" name="Science">
        <title>Sea anemone genome reveals ancestral eumetazoan gene repertoire and genomic organization.</title>
        <authorList>
            <person name="Putnam N.H."/>
            <person name="Srivastava M."/>
            <person name="Hellsten U."/>
            <person name="Dirks B."/>
            <person name="Chapman J."/>
            <person name="Salamov A."/>
            <person name="Terry A."/>
            <person name="Shapiro H."/>
            <person name="Lindquist E."/>
            <person name="Kapitonov V.V."/>
            <person name="Jurka J."/>
            <person name="Genikhovich G."/>
            <person name="Grigoriev I.V."/>
            <person name="Lucas S.M."/>
            <person name="Steele R.E."/>
            <person name="Finnerty J.R."/>
            <person name="Technau U."/>
            <person name="Martindale M.Q."/>
            <person name="Rokhsar D.S."/>
        </authorList>
    </citation>
    <scope>NUCLEOTIDE SEQUENCE [LARGE SCALE GENOMIC DNA]</scope>
    <source>
        <strain evidence="3">CH2 X CH6</strain>
    </source>
</reference>
<dbReference type="KEGG" id="nve:5510420"/>
<dbReference type="EMBL" id="DS469618">
    <property type="protein sequence ID" value="EDO38841.1"/>
    <property type="molecule type" value="Genomic_DNA"/>
</dbReference>
<dbReference type="InParanoid" id="A7SBS1"/>
<sequence length="278" mass="31069">MAYQRTEYADKTLSMNSLADRKLKIQLNSLDTHKGTITKEMNRERKRLEKELADAEGYMRNRLAVASPDGRALSPRLPRRYSTPQTMITTAFPDTRKSPLTRRRNFSDGVSDLSCTENLARSPCAPVSPTMNLLRPPFNQPRRQSLPPIGAGGLVCIEPGRRDELCVPRRDRRGSYGGKSPATISPTQSGATTPRALARKGSSLNELQLQEVTAKVSKFLQKMDAETEKAKTEKVESEEEDVYTELDSNESETMQDLMSSDPRIISPVVGTFHPAHFE</sequence>
<dbReference type="OMA" id="MAYQRTE"/>
<evidence type="ECO:0000313" key="2">
    <source>
        <dbReference type="EMBL" id="EDO38841.1"/>
    </source>
</evidence>
<keyword evidence="3" id="KW-1185">Reference proteome</keyword>
<evidence type="ECO:0000313" key="3">
    <source>
        <dbReference type="Proteomes" id="UP000001593"/>
    </source>
</evidence>